<gene>
    <name evidence="2" type="ORF">EHP00_1570</name>
</gene>
<name>A0A1W0E6W6_9MICR</name>
<keyword evidence="1" id="KW-0812">Transmembrane</keyword>
<evidence type="ECO:0000313" key="3">
    <source>
        <dbReference type="Proteomes" id="UP000192758"/>
    </source>
</evidence>
<organism evidence="2 3">
    <name type="scientific">Ecytonucleospora hepatopenaei</name>
    <dbReference type="NCBI Taxonomy" id="646526"/>
    <lineage>
        <taxon>Eukaryota</taxon>
        <taxon>Fungi</taxon>
        <taxon>Fungi incertae sedis</taxon>
        <taxon>Microsporidia</taxon>
        <taxon>Enterocytozoonidae</taxon>
        <taxon>Ecytonucleospora</taxon>
    </lineage>
</organism>
<dbReference type="VEuPathDB" id="MicrosporidiaDB:EHP00_1570"/>
<protein>
    <submittedName>
        <fullName evidence="2">Uncharacterized protein</fullName>
    </submittedName>
</protein>
<dbReference type="AlphaFoldDB" id="A0A1W0E6W6"/>
<dbReference type="Gene3D" id="3.90.70.80">
    <property type="match status" value="1"/>
</dbReference>
<sequence>MFFGLLFQSINDPTLPGWRIAINIMLIFLFSLGLFTLLFRFMFKKYIHSLNAEMVFKTNKSSRTFLDKMRSNSAFAEMFNEQFYNRLRRHALWYGKCKKKKHPYEYQNTEKILCDIGYRDYFEMEIEKNKTKNKQNSNNFYSKFEVTEISKDNSCGFHAFLIEFYDLMRINSDLKEKFLDKSIFSGVYSIKIIDFWHQKVISILNSRKEYYSCTAIEMFVIIFYLRMLISCLIYKNRETFVFDEGKKTYSYIFSFVLDIDQWFDHSCMNVLSEYFNIDIAFINISTLPNETYGNVFVGSENSQNRMTLLLSNNHWEIIKLKNTD</sequence>
<reference evidence="2 3" key="1">
    <citation type="journal article" date="2017" name="Environ. Microbiol.">
        <title>Decay of the glycolytic pathway and adaptation to intranuclear parasitism within Enterocytozoonidae microsporidia.</title>
        <authorList>
            <person name="Wiredu Boakye D."/>
            <person name="Jaroenlak P."/>
            <person name="Prachumwat A."/>
            <person name="Williams T.A."/>
            <person name="Bateman K.S."/>
            <person name="Itsathitphaisarn O."/>
            <person name="Sritunyalucksana K."/>
            <person name="Paszkiewicz K.H."/>
            <person name="Moore K.A."/>
            <person name="Stentiford G.D."/>
            <person name="Williams B.A."/>
        </authorList>
    </citation>
    <scope>NUCLEOTIDE SEQUENCE [LARGE SCALE GENOMIC DNA]</scope>
    <source>
        <strain evidence="2 3">TH1</strain>
    </source>
</reference>
<dbReference type="InterPro" id="IPR038765">
    <property type="entry name" value="Papain-like_cys_pep_sf"/>
</dbReference>
<keyword evidence="3" id="KW-1185">Reference proteome</keyword>
<keyword evidence="1" id="KW-0472">Membrane</keyword>
<dbReference type="Proteomes" id="UP000192758">
    <property type="component" value="Unassembled WGS sequence"/>
</dbReference>
<keyword evidence="1" id="KW-1133">Transmembrane helix</keyword>
<dbReference type="SUPFAM" id="SSF54001">
    <property type="entry name" value="Cysteine proteinases"/>
    <property type="match status" value="1"/>
</dbReference>
<evidence type="ECO:0000313" key="2">
    <source>
        <dbReference type="EMBL" id="OQS54994.1"/>
    </source>
</evidence>
<feature type="transmembrane region" description="Helical" evidence="1">
    <location>
        <begin position="20"/>
        <end position="39"/>
    </location>
</feature>
<evidence type="ECO:0000256" key="1">
    <source>
        <dbReference type="SAM" id="Phobius"/>
    </source>
</evidence>
<proteinExistence type="predicted"/>
<accession>A0A1W0E6W6</accession>
<comment type="caution">
    <text evidence="2">The sequence shown here is derived from an EMBL/GenBank/DDBJ whole genome shotgun (WGS) entry which is preliminary data.</text>
</comment>
<dbReference type="EMBL" id="MNPJ01000014">
    <property type="protein sequence ID" value="OQS54994.1"/>
    <property type="molecule type" value="Genomic_DNA"/>
</dbReference>